<dbReference type="InterPro" id="IPR023214">
    <property type="entry name" value="HAD_sf"/>
</dbReference>
<dbReference type="PANTHER" id="PTHR19288">
    <property type="entry name" value="4-NITROPHENYLPHOSPHATASE-RELATED"/>
    <property type="match status" value="1"/>
</dbReference>
<dbReference type="EC" id="3.1.3.41" evidence="6"/>
<evidence type="ECO:0000256" key="3">
    <source>
        <dbReference type="ARBA" id="ARBA00022723"/>
    </source>
</evidence>
<dbReference type="PANTHER" id="PTHR19288:SF46">
    <property type="entry name" value="HALOACID DEHALOGENASE-LIKE HYDROLASE DOMAIN-CONTAINING PROTEIN 2"/>
    <property type="match status" value="1"/>
</dbReference>
<dbReference type="CDD" id="cd07530">
    <property type="entry name" value="HAD_Pase_UmpH-like"/>
    <property type="match status" value="1"/>
</dbReference>
<protein>
    <submittedName>
        <fullName evidence="6">4-nitrophenyl phosphatase</fullName>
        <ecNumber evidence="6">3.1.3.41</ecNumber>
    </submittedName>
</protein>
<comment type="cofactor">
    <cofactor evidence="1">
        <name>Mg(2+)</name>
        <dbReference type="ChEBI" id="CHEBI:18420"/>
    </cofactor>
</comment>
<dbReference type="PIRSF" id="PIRSF000915">
    <property type="entry name" value="PGP-type_phosphatase"/>
    <property type="match status" value="1"/>
</dbReference>
<comment type="caution">
    <text evidence="6">The sequence shown here is derived from an EMBL/GenBank/DDBJ whole genome shotgun (WGS) entry which is preliminary data.</text>
</comment>
<reference evidence="6 7" key="1">
    <citation type="submission" date="2023-07" db="EMBL/GenBank/DDBJ databases">
        <title>Genomic Encyclopedia of Type Strains, Phase IV (KMG-IV): sequencing the most valuable type-strain genomes for metagenomic binning, comparative biology and taxonomic classification.</title>
        <authorList>
            <person name="Goeker M."/>
        </authorList>
    </citation>
    <scope>NUCLEOTIDE SEQUENCE [LARGE SCALE GENOMIC DNA]</scope>
    <source>
        <strain evidence="6 7">DSM 19154</strain>
    </source>
</reference>
<comment type="similarity">
    <text evidence="2">Belongs to the HAD-like hydrolase superfamily. NagD family.</text>
</comment>
<evidence type="ECO:0000313" key="7">
    <source>
        <dbReference type="Proteomes" id="UP001225034"/>
    </source>
</evidence>
<evidence type="ECO:0000313" key="6">
    <source>
        <dbReference type="EMBL" id="MDQ0206604.1"/>
    </source>
</evidence>
<dbReference type="InterPro" id="IPR006354">
    <property type="entry name" value="HAD-SF_hydro_IIA_hyp1"/>
</dbReference>
<dbReference type="NCBIfam" id="TIGR01460">
    <property type="entry name" value="HAD-SF-IIA"/>
    <property type="match status" value="1"/>
</dbReference>
<accession>A0ABT9YFX4</accession>
<dbReference type="InterPro" id="IPR036412">
    <property type="entry name" value="HAD-like_sf"/>
</dbReference>
<evidence type="ECO:0000256" key="1">
    <source>
        <dbReference type="ARBA" id="ARBA00001946"/>
    </source>
</evidence>
<dbReference type="SFLD" id="SFLDG01139">
    <property type="entry name" value="C2.A:_Pyridoxal_Phosphate_Phos"/>
    <property type="match status" value="1"/>
</dbReference>
<dbReference type="InterPro" id="IPR006357">
    <property type="entry name" value="HAD-SF_hydro_IIA"/>
</dbReference>
<keyword evidence="3" id="KW-0479">Metal-binding</keyword>
<organism evidence="6 7">
    <name type="scientific">Alkalicoccobacillus murimartini</name>
    <dbReference type="NCBI Taxonomy" id="171685"/>
    <lineage>
        <taxon>Bacteria</taxon>
        <taxon>Bacillati</taxon>
        <taxon>Bacillota</taxon>
        <taxon>Bacilli</taxon>
        <taxon>Bacillales</taxon>
        <taxon>Bacillaceae</taxon>
        <taxon>Alkalicoccobacillus</taxon>
    </lineage>
</organism>
<dbReference type="NCBIfam" id="TIGR01457">
    <property type="entry name" value="HAD-SF-IIA-hyp2"/>
    <property type="match status" value="1"/>
</dbReference>
<evidence type="ECO:0000256" key="4">
    <source>
        <dbReference type="ARBA" id="ARBA00022801"/>
    </source>
</evidence>
<keyword evidence="7" id="KW-1185">Reference proteome</keyword>
<dbReference type="SFLD" id="SFLDS00003">
    <property type="entry name" value="Haloacid_Dehalogenase"/>
    <property type="match status" value="1"/>
</dbReference>
<dbReference type="Pfam" id="PF13242">
    <property type="entry name" value="Hydrolase_like"/>
    <property type="match status" value="1"/>
</dbReference>
<gene>
    <name evidence="6" type="ORF">J2S05_001403</name>
</gene>
<name>A0ABT9YFX4_9BACI</name>
<dbReference type="GO" id="GO:0016787">
    <property type="term" value="F:hydrolase activity"/>
    <property type="evidence" value="ECO:0007669"/>
    <property type="project" value="UniProtKB-KW"/>
</dbReference>
<proteinExistence type="inferred from homology"/>
<dbReference type="SUPFAM" id="SSF56784">
    <property type="entry name" value="HAD-like"/>
    <property type="match status" value="1"/>
</dbReference>
<sequence length="255" mass="27419">MSYKGYLIDLDGTMYRGGTAIPEAVAFVHELKKRNLPYLFVTNNSTKTPEAVASHLRGFSVPADEKHVFTSGMATAAYLSEQKPNARVYIIGETGLRAALSQAGHVEASQGVDYVVVGLDREVTYEKIKRASLLIQQGATFIATNGDNAIPSEEGLIPGNGSIVAAIATASKTQPIFAGKPESIIIEQAIDVLGTTIEDTLMIGDNYQTDILAGIHGGLDTLLVYSGVTSEEDLQSVKVRPTFTHRSLAEWNLFD</sequence>
<evidence type="ECO:0000256" key="5">
    <source>
        <dbReference type="ARBA" id="ARBA00022842"/>
    </source>
</evidence>
<dbReference type="Proteomes" id="UP001225034">
    <property type="component" value="Unassembled WGS sequence"/>
</dbReference>
<evidence type="ECO:0000256" key="2">
    <source>
        <dbReference type="ARBA" id="ARBA00006696"/>
    </source>
</evidence>
<dbReference type="Pfam" id="PF13344">
    <property type="entry name" value="Hydrolase_6"/>
    <property type="match status" value="1"/>
</dbReference>
<dbReference type="RefSeq" id="WP_306981256.1">
    <property type="nucleotide sequence ID" value="NZ_JAUSUA010000002.1"/>
</dbReference>
<dbReference type="Gene3D" id="3.40.50.1000">
    <property type="entry name" value="HAD superfamily/HAD-like"/>
    <property type="match status" value="2"/>
</dbReference>
<keyword evidence="4 6" id="KW-0378">Hydrolase</keyword>
<keyword evidence="5" id="KW-0460">Magnesium</keyword>
<dbReference type="EMBL" id="JAUSUA010000002">
    <property type="protein sequence ID" value="MDQ0206604.1"/>
    <property type="molecule type" value="Genomic_DNA"/>
</dbReference>